<evidence type="ECO:0000256" key="3">
    <source>
        <dbReference type="ARBA" id="ARBA00022679"/>
    </source>
</evidence>
<evidence type="ECO:0000256" key="6">
    <source>
        <dbReference type="ARBA" id="ARBA00038095"/>
    </source>
</evidence>
<dbReference type="EMBL" id="QZCH01000020">
    <property type="protein sequence ID" value="RJG42193.1"/>
    <property type="molecule type" value="Genomic_DNA"/>
</dbReference>
<reference evidence="12 13" key="1">
    <citation type="submission" date="2018-09" db="EMBL/GenBank/DDBJ databases">
        <authorList>
            <person name="Wang F."/>
        </authorList>
    </citation>
    <scope>NUCLEOTIDE SEQUENCE [LARGE SCALE GENOMIC DNA]</scope>
    <source>
        <strain evidence="12 13">PLHSC7-2</strain>
    </source>
</reference>
<sequence length="577" mass="65856">MFSVDQVVSQHFPKLNNKPWLRKPLTYFLRRLLHEQEFIDFEQQYPHLSGYDFVEKVLDYFDFSYRTTDREIARIPVTGKVVIIANHPIGSLDGLALLQLLQRIRPDVKVVANELLMSIKPLRPTLLPVNNMNGLTVKDNLQNIHNHLQSEGALIIFPAGEVSRLRPTGIKDTKWNSGFLRIASRAQAPILPIHIQARNSALFYGTSMLYKPLATMLLVKEMFKQNANTVKMTVGKMVPYDSYQGPQLSKSAKVRLFQKQTYRVAKGKNGYFRTESPIAHPENRVVLKQAIEQCEALGFTPDNKHIYLYRHSGSSAILRELGRLRELAFRAVGEGTGTKRDIDHYDSDYLHLVLWDPDDLEIAGAYRFAEAKKCLQQAADTGLYSQTLFQYQNEMAPYFEQGLELGRSFVQPKYWGRRSLDYLWLGIGAFIAKHPEYRYLFGPVSISDKLPKNAKDLLIYFYQLYFSAPQTLATANVPYLVDKNLPESLGVEFVGNDYKKDFTTLKTVLDNMGTAVPTLYKQYSEVCDFGGVQFLDFGVDPDFNNCIDGLVLVDLNQLKANKRSRYIDSHVSQTTVA</sequence>
<protein>
    <recommendedName>
        <fullName evidence="8">L-ornithine N(alpha)-acyltransferase</fullName>
        <ecNumber evidence="7">2.3.2.30</ecNumber>
    </recommendedName>
</protein>
<evidence type="ECO:0000256" key="1">
    <source>
        <dbReference type="ARBA" id="ARBA00005189"/>
    </source>
</evidence>
<reference evidence="12 13" key="2">
    <citation type="submission" date="2019-01" db="EMBL/GenBank/DDBJ databases">
        <title>Motilimonas pumilus sp. nov., isolated from the gut of sea cucumber (Apostichopus japonicus).</title>
        <authorList>
            <person name="Wang F.-Q."/>
            <person name="Ren L.-H."/>
            <person name="Lin Y.-W."/>
            <person name="Sun G.-H."/>
            <person name="Du Z.-J."/>
            <person name="Zhao J.-X."/>
            <person name="Liu X.-J."/>
            <person name="Liu L.-J."/>
        </authorList>
    </citation>
    <scope>NUCLEOTIDE SEQUENCE [LARGE SCALE GENOMIC DNA]</scope>
    <source>
        <strain evidence="12 13">PLHSC7-2</strain>
    </source>
</reference>
<feature type="domain" description="Phospholipid/glycerol acyltransferase" evidence="11">
    <location>
        <begin position="81"/>
        <end position="198"/>
    </location>
</feature>
<proteinExistence type="inferred from homology"/>
<keyword evidence="5" id="KW-0012">Acyltransferase</keyword>
<comment type="caution">
    <text evidence="12">The sequence shown here is derived from an EMBL/GenBank/DDBJ whole genome shotgun (WGS) entry which is preliminary data.</text>
</comment>
<dbReference type="InterPro" id="IPR016181">
    <property type="entry name" value="Acyl_CoA_acyltransferase"/>
</dbReference>
<keyword evidence="4" id="KW-0443">Lipid metabolism</keyword>
<dbReference type="PANTHER" id="PTHR37323:SF1">
    <property type="entry name" value="L-ORNITHINE N(ALPHA)-ACYLTRANSFERASE"/>
    <property type="match status" value="1"/>
</dbReference>
<accession>A0A418YCE6</accession>
<dbReference type="SUPFAM" id="SSF69593">
    <property type="entry name" value="Glycerol-3-phosphate (1)-acyltransferase"/>
    <property type="match status" value="1"/>
</dbReference>
<comment type="catalytic activity">
    <reaction evidence="10">
        <text>a (3R)-hydroxyacyl-[ACP] + L-ornithine = a lyso-ornithine lipid + holo-[ACP] + H(+)</text>
        <dbReference type="Rhea" id="RHEA:20633"/>
        <dbReference type="Rhea" id="RHEA-COMP:9685"/>
        <dbReference type="Rhea" id="RHEA-COMP:9945"/>
        <dbReference type="ChEBI" id="CHEBI:15378"/>
        <dbReference type="ChEBI" id="CHEBI:46911"/>
        <dbReference type="ChEBI" id="CHEBI:64479"/>
        <dbReference type="ChEBI" id="CHEBI:78827"/>
        <dbReference type="ChEBI" id="CHEBI:138482"/>
        <dbReference type="EC" id="2.3.2.30"/>
    </reaction>
    <physiologicalReaction direction="left-to-right" evidence="10">
        <dbReference type="Rhea" id="RHEA:20634"/>
    </physiologicalReaction>
</comment>
<dbReference type="GO" id="GO:0006629">
    <property type="term" value="P:lipid metabolic process"/>
    <property type="evidence" value="ECO:0007669"/>
    <property type="project" value="UniProtKB-KW"/>
</dbReference>
<dbReference type="Pfam" id="PF13444">
    <property type="entry name" value="Acetyltransf_5"/>
    <property type="match status" value="1"/>
</dbReference>
<evidence type="ECO:0000313" key="12">
    <source>
        <dbReference type="EMBL" id="RJG42193.1"/>
    </source>
</evidence>
<dbReference type="OrthoDB" id="1113830at2"/>
<evidence type="ECO:0000256" key="2">
    <source>
        <dbReference type="ARBA" id="ARBA00022516"/>
    </source>
</evidence>
<comment type="pathway">
    <text evidence="1">Lipid metabolism.</text>
</comment>
<evidence type="ECO:0000256" key="10">
    <source>
        <dbReference type="ARBA" id="ARBA00047785"/>
    </source>
</evidence>
<evidence type="ECO:0000256" key="9">
    <source>
        <dbReference type="ARBA" id="ARBA00045724"/>
    </source>
</evidence>
<dbReference type="InterPro" id="IPR045746">
    <property type="entry name" value="ACT14924-like_Acyltransf_dom"/>
</dbReference>
<keyword evidence="13" id="KW-1185">Reference proteome</keyword>
<dbReference type="EC" id="2.3.2.30" evidence="7"/>
<comment type="function">
    <text evidence="9">Catalyzes the first step in the biosynthesis of ornithine lipids, which are phosphorus-free membrane lipids. Catalyzes the 3-hydroxyacyl-acyl carrier protein-dependent acylation of ornithine to form lyso-ornithine lipid (LOL).</text>
</comment>
<dbReference type="Pfam" id="PF19576">
    <property type="entry name" value="Acyltransf_2"/>
    <property type="match status" value="1"/>
</dbReference>
<dbReference type="SUPFAM" id="SSF55729">
    <property type="entry name" value="Acyl-CoA N-acyltransferases (Nat)"/>
    <property type="match status" value="1"/>
</dbReference>
<evidence type="ECO:0000256" key="8">
    <source>
        <dbReference type="ARBA" id="ARBA00039866"/>
    </source>
</evidence>
<name>A0A418YCE6_9GAMM</name>
<dbReference type="PANTHER" id="PTHR37323">
    <property type="entry name" value="GCN5-RELATED N-ACETYLTRANSFERASE"/>
    <property type="match status" value="1"/>
</dbReference>
<dbReference type="AlphaFoldDB" id="A0A418YCE6"/>
<evidence type="ECO:0000313" key="13">
    <source>
        <dbReference type="Proteomes" id="UP000283255"/>
    </source>
</evidence>
<evidence type="ECO:0000256" key="5">
    <source>
        <dbReference type="ARBA" id="ARBA00023315"/>
    </source>
</evidence>
<organism evidence="12 13">
    <name type="scientific">Motilimonas pumila</name>
    <dbReference type="NCBI Taxonomy" id="2303987"/>
    <lineage>
        <taxon>Bacteria</taxon>
        <taxon>Pseudomonadati</taxon>
        <taxon>Pseudomonadota</taxon>
        <taxon>Gammaproteobacteria</taxon>
        <taxon>Alteromonadales</taxon>
        <taxon>Alteromonadales genera incertae sedis</taxon>
        <taxon>Motilimonas</taxon>
    </lineage>
</organism>
<evidence type="ECO:0000256" key="7">
    <source>
        <dbReference type="ARBA" id="ARBA00039058"/>
    </source>
</evidence>
<gene>
    <name evidence="12" type="ORF">D1Z90_14720</name>
</gene>
<dbReference type="Proteomes" id="UP000283255">
    <property type="component" value="Unassembled WGS sequence"/>
</dbReference>
<evidence type="ECO:0000256" key="4">
    <source>
        <dbReference type="ARBA" id="ARBA00023098"/>
    </source>
</evidence>
<dbReference type="InterPro" id="IPR002123">
    <property type="entry name" value="Plipid/glycerol_acylTrfase"/>
</dbReference>
<keyword evidence="3 12" id="KW-0808">Transferase</keyword>
<dbReference type="SMART" id="SM00563">
    <property type="entry name" value="PlsC"/>
    <property type="match status" value="1"/>
</dbReference>
<comment type="similarity">
    <text evidence="6">Belongs to the acetyltransferase family. OlsB subfamily.</text>
</comment>
<dbReference type="RefSeq" id="WP_119911545.1">
    <property type="nucleotide sequence ID" value="NZ_QZCH01000020.1"/>
</dbReference>
<evidence type="ECO:0000259" key="11">
    <source>
        <dbReference type="SMART" id="SM00563"/>
    </source>
</evidence>
<dbReference type="InterPro" id="IPR052351">
    <property type="entry name" value="Ornithine_N-alpha-AT"/>
</dbReference>
<keyword evidence="2" id="KW-0444">Lipid biosynthesis</keyword>
<dbReference type="GO" id="GO:0043810">
    <property type="term" value="F:ornithine-acyl [acyl carrier protein] N-acyltransferase activity"/>
    <property type="evidence" value="ECO:0007669"/>
    <property type="project" value="UniProtKB-EC"/>
</dbReference>